<proteinExistence type="predicted"/>
<dbReference type="Proteomes" id="UP000324222">
    <property type="component" value="Unassembled WGS sequence"/>
</dbReference>
<protein>
    <submittedName>
        <fullName evidence="1">Uncharacterized protein</fullName>
    </submittedName>
</protein>
<dbReference type="AlphaFoldDB" id="A0A5B7GUP1"/>
<keyword evidence="2" id="KW-1185">Reference proteome</keyword>
<evidence type="ECO:0000313" key="2">
    <source>
        <dbReference type="Proteomes" id="UP000324222"/>
    </source>
</evidence>
<dbReference type="EMBL" id="VSRR010021237">
    <property type="protein sequence ID" value="MPC63770.1"/>
    <property type="molecule type" value="Genomic_DNA"/>
</dbReference>
<evidence type="ECO:0000313" key="1">
    <source>
        <dbReference type="EMBL" id="MPC63770.1"/>
    </source>
</evidence>
<accession>A0A5B7GUP1</accession>
<organism evidence="1 2">
    <name type="scientific">Portunus trituberculatus</name>
    <name type="common">Swimming crab</name>
    <name type="synonym">Neptunus trituberculatus</name>
    <dbReference type="NCBI Taxonomy" id="210409"/>
    <lineage>
        <taxon>Eukaryota</taxon>
        <taxon>Metazoa</taxon>
        <taxon>Ecdysozoa</taxon>
        <taxon>Arthropoda</taxon>
        <taxon>Crustacea</taxon>
        <taxon>Multicrustacea</taxon>
        <taxon>Malacostraca</taxon>
        <taxon>Eumalacostraca</taxon>
        <taxon>Eucarida</taxon>
        <taxon>Decapoda</taxon>
        <taxon>Pleocyemata</taxon>
        <taxon>Brachyura</taxon>
        <taxon>Eubrachyura</taxon>
        <taxon>Portunoidea</taxon>
        <taxon>Portunidae</taxon>
        <taxon>Portuninae</taxon>
        <taxon>Portunus</taxon>
    </lineage>
</organism>
<reference evidence="1 2" key="1">
    <citation type="submission" date="2019-05" db="EMBL/GenBank/DDBJ databases">
        <title>Another draft genome of Portunus trituberculatus and its Hox gene families provides insights of decapod evolution.</title>
        <authorList>
            <person name="Jeong J.-H."/>
            <person name="Song I."/>
            <person name="Kim S."/>
            <person name="Choi T."/>
            <person name="Kim D."/>
            <person name="Ryu S."/>
            <person name="Kim W."/>
        </authorList>
    </citation>
    <scope>NUCLEOTIDE SEQUENCE [LARGE SCALE GENOMIC DNA]</scope>
    <source>
        <tissue evidence="1">Muscle</tissue>
    </source>
</reference>
<sequence length="99" mass="11270">MRKEKAGGDREWAIVSCLRQLCFGEEKKIWFSRGEVVFYKLKIRSKAANVAEVNVEKVEGKVKAFVVVIERGVRPGNIVGPLPRRGLRGMVNWSTHFLL</sequence>
<gene>
    <name evidence="1" type="ORF">E2C01_057873</name>
</gene>
<name>A0A5B7GUP1_PORTR</name>
<comment type="caution">
    <text evidence="1">The sequence shown here is derived from an EMBL/GenBank/DDBJ whole genome shotgun (WGS) entry which is preliminary data.</text>
</comment>